<gene>
    <name evidence="14" type="primary">LOC115006886</name>
</gene>
<feature type="compositionally biased region" description="Polar residues" evidence="11">
    <location>
        <begin position="450"/>
        <end position="467"/>
    </location>
</feature>
<evidence type="ECO:0000313" key="14">
    <source>
        <dbReference type="RefSeq" id="XP_029285357.1"/>
    </source>
</evidence>
<feature type="region of interest" description="Disordered" evidence="11">
    <location>
        <begin position="522"/>
        <end position="547"/>
    </location>
</feature>
<accession>A0A6J2PJQ4</accession>
<dbReference type="SMART" id="SM00028">
    <property type="entry name" value="TPR"/>
    <property type="match status" value="6"/>
</dbReference>
<dbReference type="RefSeq" id="XP_029285357.1">
    <property type="nucleotide sequence ID" value="XM_029429497.1"/>
</dbReference>
<feature type="region of interest" description="Disordered" evidence="11">
    <location>
        <begin position="450"/>
        <end position="504"/>
    </location>
</feature>
<protein>
    <submittedName>
        <fullName evidence="14">G-protein-signaling modulator 2-like isoform X3</fullName>
    </submittedName>
</protein>
<evidence type="ECO:0000256" key="10">
    <source>
        <dbReference type="PROSITE-ProRule" id="PRU00339"/>
    </source>
</evidence>
<dbReference type="Gene3D" id="1.25.40.10">
    <property type="entry name" value="Tetratricopeptide repeat domain"/>
    <property type="match status" value="3"/>
</dbReference>
<comment type="subcellular location">
    <subcellularLocation>
        <location evidence="1">Cell membrane</location>
    </subcellularLocation>
    <subcellularLocation>
        <location evidence="2">Cytoplasm</location>
    </subcellularLocation>
</comment>
<evidence type="ECO:0000256" key="1">
    <source>
        <dbReference type="ARBA" id="ARBA00004236"/>
    </source>
</evidence>
<keyword evidence="12" id="KW-0812">Transmembrane</keyword>
<dbReference type="SMART" id="SM00390">
    <property type="entry name" value="GoLoco"/>
    <property type="match status" value="4"/>
</dbReference>
<dbReference type="InterPro" id="IPR003109">
    <property type="entry name" value="GoLoco_motif"/>
</dbReference>
<evidence type="ECO:0000256" key="8">
    <source>
        <dbReference type="ARBA" id="ARBA00022803"/>
    </source>
</evidence>
<dbReference type="InterPro" id="IPR052386">
    <property type="entry name" value="GPSM"/>
</dbReference>
<keyword evidence="9 12" id="KW-0472">Membrane</keyword>
<dbReference type="GeneID" id="115006886"/>
<keyword evidence="6" id="KW-0597">Phosphoprotein</keyword>
<comment type="similarity">
    <text evidence="3">Belongs to the GPSM family.</text>
</comment>
<dbReference type="Pfam" id="PF13424">
    <property type="entry name" value="TPR_12"/>
    <property type="match status" value="2"/>
</dbReference>
<keyword evidence="13" id="KW-1185">Reference proteome</keyword>
<dbReference type="PROSITE" id="PS50877">
    <property type="entry name" value="GOLOCO"/>
    <property type="match status" value="4"/>
</dbReference>
<keyword evidence="5" id="KW-0963">Cytoplasm</keyword>
<dbReference type="GO" id="GO:0001965">
    <property type="term" value="F:G-protein alpha-subunit binding"/>
    <property type="evidence" value="ECO:0007669"/>
    <property type="project" value="TreeGrafter"/>
</dbReference>
<dbReference type="GO" id="GO:0005092">
    <property type="term" value="F:GDP-dissociation inhibitor activity"/>
    <property type="evidence" value="ECO:0007669"/>
    <property type="project" value="TreeGrafter"/>
</dbReference>
<evidence type="ECO:0000256" key="4">
    <source>
        <dbReference type="ARBA" id="ARBA00022475"/>
    </source>
</evidence>
<dbReference type="AlphaFoldDB" id="A0A6J2PJQ4"/>
<evidence type="ECO:0000256" key="7">
    <source>
        <dbReference type="ARBA" id="ARBA00022737"/>
    </source>
</evidence>
<dbReference type="PANTHER" id="PTHR45954:SF3">
    <property type="entry name" value="G-PROTEIN-SIGNALING MODULATOR 2"/>
    <property type="match status" value="1"/>
</dbReference>
<organism evidence="13 14">
    <name type="scientific">Cottoperca gobio</name>
    <name type="common">Frogmouth</name>
    <name type="synonym">Aphritis gobio</name>
    <dbReference type="NCBI Taxonomy" id="56716"/>
    <lineage>
        <taxon>Eukaryota</taxon>
        <taxon>Metazoa</taxon>
        <taxon>Chordata</taxon>
        <taxon>Craniata</taxon>
        <taxon>Vertebrata</taxon>
        <taxon>Euteleostomi</taxon>
        <taxon>Actinopterygii</taxon>
        <taxon>Neopterygii</taxon>
        <taxon>Teleostei</taxon>
        <taxon>Neoteleostei</taxon>
        <taxon>Acanthomorphata</taxon>
        <taxon>Eupercaria</taxon>
        <taxon>Perciformes</taxon>
        <taxon>Notothenioidei</taxon>
        <taxon>Bovichtidae</taxon>
        <taxon>Cottoperca</taxon>
    </lineage>
</organism>
<reference evidence="14" key="1">
    <citation type="submission" date="2025-08" db="UniProtKB">
        <authorList>
            <consortium name="RefSeq"/>
        </authorList>
    </citation>
    <scope>IDENTIFICATION</scope>
</reference>
<feature type="compositionally biased region" description="Low complexity" evidence="11">
    <location>
        <begin position="591"/>
        <end position="604"/>
    </location>
</feature>
<dbReference type="FunFam" id="1.25.40.10:FF:000043">
    <property type="entry name" value="G-protein-signaling modulator 2 isoform X1"/>
    <property type="match status" value="1"/>
</dbReference>
<feature type="region of interest" description="Disordered" evidence="11">
    <location>
        <begin position="586"/>
        <end position="608"/>
    </location>
</feature>
<evidence type="ECO:0000256" key="12">
    <source>
        <dbReference type="SAM" id="Phobius"/>
    </source>
</evidence>
<keyword evidence="4" id="KW-1003">Cell membrane</keyword>
<keyword evidence="12" id="KW-1133">Transmembrane helix</keyword>
<sequence>MLKIDVFWSIVCAYVAVSTFLMAHEGSNRGILIGGRFSARGVASSSSASPDSGVPPRWTKTQQDLILLDTKRMESSCLDLALEGERLCKAGDYRAGVSFFESAIQVGTEDLQILSAIYSQLGNAYFHLQEYNKALEYHRHDLTLTRTIGDELGEAKASGNLGNTLKLLGRYDEAVVCCQRHLDITRAIYDKVGQARALYNFGNVYHAKGKSICWTGADPGEFPEEARIALGKAAQYYEANLCLVKELGDRAAQGRTHGNLGNTYYLLGDFKRAAAAHEKRLLIAKEFGDKSAERRAHCNLGNAHIFLSQFEEAAGHYKRTLQLARLLKDKAVEAQACYSLGNTYTLLQDYERAIDYHLKHLVIAQDLTDRVGEGRAYWSLGNAHTALGNHQQAMYFAEKHLEIAKETGDKSGEATARMNLSDLRLVVGLKSNSNTHPNIFRNTNSSALPAGSQSFHSHQFSGVNSPSMIKGSAENLGLTPSPDKNQTGDSPTNQPGSRDTIGEDGFFDLLSRFQGSRMDDQRCSLLDGQSPLPAHPSPSSTPPVAERKSILECETPLQDPGHFLELLASSQSRRLDDQRVSLNHFPGLRLSTSNPPHTPSTSSTDQIPLQAPISSTDAHHTPSLYSRLEASAEQPEEDDVFFDMLVKCQGSRLNDQRCAAPPSKTRGPTVPDEDFFSLILRSQSNRMEEQRVLLPPGVTQSKPD</sequence>
<evidence type="ECO:0000256" key="3">
    <source>
        <dbReference type="ARBA" id="ARBA00006600"/>
    </source>
</evidence>
<evidence type="ECO:0000256" key="11">
    <source>
        <dbReference type="SAM" id="MobiDB-lite"/>
    </source>
</evidence>
<keyword evidence="7" id="KW-0677">Repeat</keyword>
<proteinExistence type="inferred from homology"/>
<dbReference type="InterPro" id="IPR011990">
    <property type="entry name" value="TPR-like_helical_dom_sf"/>
</dbReference>
<evidence type="ECO:0000256" key="2">
    <source>
        <dbReference type="ARBA" id="ARBA00004496"/>
    </source>
</evidence>
<feature type="compositionally biased region" description="Polar residues" evidence="11">
    <location>
        <begin position="482"/>
        <end position="497"/>
    </location>
</feature>
<evidence type="ECO:0000256" key="5">
    <source>
        <dbReference type="ARBA" id="ARBA00022490"/>
    </source>
</evidence>
<name>A0A6J2PJQ4_COTGO</name>
<dbReference type="GO" id="GO:0005886">
    <property type="term" value="C:plasma membrane"/>
    <property type="evidence" value="ECO:0007669"/>
    <property type="project" value="UniProtKB-SubCell"/>
</dbReference>
<feature type="repeat" description="TPR" evidence="10">
    <location>
        <begin position="115"/>
        <end position="148"/>
    </location>
</feature>
<dbReference type="Pfam" id="PF02188">
    <property type="entry name" value="GoLoco"/>
    <property type="match status" value="4"/>
</dbReference>
<dbReference type="Proteomes" id="UP000504630">
    <property type="component" value="Chromosome 4"/>
</dbReference>
<dbReference type="Pfam" id="PF13176">
    <property type="entry name" value="TPR_7"/>
    <property type="match status" value="1"/>
</dbReference>
<dbReference type="GO" id="GO:0000132">
    <property type="term" value="P:establishment of mitotic spindle orientation"/>
    <property type="evidence" value="ECO:0007669"/>
    <property type="project" value="TreeGrafter"/>
</dbReference>
<feature type="transmembrane region" description="Helical" evidence="12">
    <location>
        <begin position="6"/>
        <end position="23"/>
    </location>
</feature>
<dbReference type="PROSITE" id="PS50005">
    <property type="entry name" value="TPR"/>
    <property type="match status" value="1"/>
</dbReference>
<keyword evidence="8 10" id="KW-0802">TPR repeat</keyword>
<evidence type="ECO:0000313" key="13">
    <source>
        <dbReference type="Proteomes" id="UP000504630"/>
    </source>
</evidence>
<dbReference type="GO" id="GO:0005938">
    <property type="term" value="C:cell cortex"/>
    <property type="evidence" value="ECO:0007669"/>
    <property type="project" value="TreeGrafter"/>
</dbReference>
<evidence type="ECO:0000256" key="9">
    <source>
        <dbReference type="ARBA" id="ARBA00023136"/>
    </source>
</evidence>
<dbReference type="InterPro" id="IPR019734">
    <property type="entry name" value="TPR_rpt"/>
</dbReference>
<evidence type="ECO:0000256" key="6">
    <source>
        <dbReference type="ARBA" id="ARBA00022553"/>
    </source>
</evidence>
<dbReference type="PANTHER" id="PTHR45954">
    <property type="entry name" value="LD33695P"/>
    <property type="match status" value="1"/>
</dbReference>
<dbReference type="SUPFAM" id="SSF48452">
    <property type="entry name" value="TPR-like"/>
    <property type="match status" value="2"/>
</dbReference>